<gene>
    <name evidence="1" type="ORF">SMTD_LOCUS8067</name>
</gene>
<evidence type="ECO:0000313" key="2">
    <source>
        <dbReference type="Proteomes" id="UP000269396"/>
    </source>
</evidence>
<keyword evidence="2" id="KW-1185">Reference proteome</keyword>
<organism evidence="1 2">
    <name type="scientific">Schistosoma mattheei</name>
    <dbReference type="NCBI Taxonomy" id="31246"/>
    <lineage>
        <taxon>Eukaryota</taxon>
        <taxon>Metazoa</taxon>
        <taxon>Spiralia</taxon>
        <taxon>Lophotrochozoa</taxon>
        <taxon>Platyhelminthes</taxon>
        <taxon>Trematoda</taxon>
        <taxon>Digenea</taxon>
        <taxon>Strigeidida</taxon>
        <taxon>Schistosomatoidea</taxon>
        <taxon>Schistosomatidae</taxon>
        <taxon>Schistosoma</taxon>
    </lineage>
</organism>
<accession>A0A183P131</accession>
<dbReference type="AlphaFoldDB" id="A0A183P131"/>
<protein>
    <submittedName>
        <fullName evidence="1">Uncharacterized protein</fullName>
    </submittedName>
</protein>
<proteinExistence type="predicted"/>
<name>A0A183P131_9TREM</name>
<evidence type="ECO:0000313" key="1">
    <source>
        <dbReference type="EMBL" id="VDP42780.1"/>
    </source>
</evidence>
<reference evidence="1 2" key="1">
    <citation type="submission" date="2018-11" db="EMBL/GenBank/DDBJ databases">
        <authorList>
            <consortium name="Pathogen Informatics"/>
        </authorList>
    </citation>
    <scope>NUCLEOTIDE SEQUENCE [LARGE SCALE GENOMIC DNA]</scope>
    <source>
        <strain>Denwood</strain>
        <strain evidence="2">Zambia</strain>
    </source>
</reference>
<sequence length="69" mass="7750">MREFTSKGSIPTIEEHMELKTTVCQPISKLESSIRTSRPSCCAELKRGELLQLSSKFTGICKQLFTQDA</sequence>
<dbReference type="Proteomes" id="UP000269396">
    <property type="component" value="Unassembled WGS sequence"/>
</dbReference>
<dbReference type="EMBL" id="UZAL01028662">
    <property type="protein sequence ID" value="VDP42780.1"/>
    <property type="molecule type" value="Genomic_DNA"/>
</dbReference>